<dbReference type="Proteomes" id="UP001281147">
    <property type="component" value="Unassembled WGS sequence"/>
</dbReference>
<gene>
    <name evidence="1" type="ORF">LTR37_001243</name>
</gene>
<sequence>MADWTASLRHITTDLDHITMALDEGDPRSNITTQLYDIASQLECSYQAAELDLSARAEIFTREEERLLKQRQDSEGGVRHFTEQPKAQVTEDDLERSLPRGADVYQRCHHAEGENTVLREWVRQLQEQLQKSIDSTMVGLPGGRYSDSTSHASADSHGKRARRGNLGTTALPNKQSRSSTYVELVDMTGTNESNTSFKSLSDSEEEVPEQDSVLGRPRMVPTGRGLALDDDQQQTTSALSKSIPPRKATALPALALPTPHRSLVRPNTVRRPRDFGEVVQSVEDILPELDFLDEGSASGRSPATDLPQRVLTAFEPYLECHLTFRGEKIFRMNAKSRDIARCAVARLFEVADHELPITQREACEWCCKNNALCILVTREYRKLILPRPADDRRGHTVRDAGYWVPV</sequence>
<protein>
    <submittedName>
        <fullName evidence="1">Uncharacterized protein</fullName>
    </submittedName>
</protein>
<dbReference type="EMBL" id="JAUTXU010000006">
    <property type="protein sequence ID" value="KAK3724121.1"/>
    <property type="molecule type" value="Genomic_DNA"/>
</dbReference>
<accession>A0ACC3NYS0</accession>
<keyword evidence="2" id="KW-1185">Reference proteome</keyword>
<organism evidence="1 2">
    <name type="scientific">Vermiconidia calcicola</name>
    <dbReference type="NCBI Taxonomy" id="1690605"/>
    <lineage>
        <taxon>Eukaryota</taxon>
        <taxon>Fungi</taxon>
        <taxon>Dikarya</taxon>
        <taxon>Ascomycota</taxon>
        <taxon>Pezizomycotina</taxon>
        <taxon>Dothideomycetes</taxon>
        <taxon>Dothideomycetidae</taxon>
        <taxon>Mycosphaerellales</taxon>
        <taxon>Extremaceae</taxon>
        <taxon>Vermiconidia</taxon>
    </lineage>
</organism>
<reference evidence="1" key="1">
    <citation type="submission" date="2023-07" db="EMBL/GenBank/DDBJ databases">
        <title>Black Yeasts Isolated from many extreme environments.</title>
        <authorList>
            <person name="Coleine C."/>
            <person name="Stajich J.E."/>
            <person name="Selbmann L."/>
        </authorList>
    </citation>
    <scope>NUCLEOTIDE SEQUENCE</scope>
    <source>
        <strain evidence="1">CCFEE 5714</strain>
    </source>
</reference>
<proteinExistence type="predicted"/>
<evidence type="ECO:0000313" key="1">
    <source>
        <dbReference type="EMBL" id="KAK3724121.1"/>
    </source>
</evidence>
<evidence type="ECO:0000313" key="2">
    <source>
        <dbReference type="Proteomes" id="UP001281147"/>
    </source>
</evidence>
<comment type="caution">
    <text evidence="1">The sequence shown here is derived from an EMBL/GenBank/DDBJ whole genome shotgun (WGS) entry which is preliminary data.</text>
</comment>
<name>A0ACC3NYS0_9PEZI</name>